<dbReference type="AlphaFoldDB" id="A0A1Z4JK69"/>
<evidence type="ECO:0000259" key="2">
    <source>
        <dbReference type="Pfam" id="PF14258"/>
    </source>
</evidence>
<evidence type="ECO:0000256" key="1">
    <source>
        <dbReference type="SAM" id="Phobius"/>
    </source>
</evidence>
<name>A0A1Z4JK69_LEPBY</name>
<dbReference type="Proteomes" id="UP000217895">
    <property type="component" value="Chromosome"/>
</dbReference>
<keyword evidence="1" id="KW-1133">Transmembrane helix</keyword>
<feature type="transmembrane region" description="Helical" evidence="1">
    <location>
        <begin position="6"/>
        <end position="26"/>
    </location>
</feature>
<reference evidence="3 4" key="1">
    <citation type="submission" date="2017-06" db="EMBL/GenBank/DDBJ databases">
        <title>Genome sequencing of cyanobaciteial culture collection at National Institute for Environmental Studies (NIES).</title>
        <authorList>
            <person name="Hirose Y."/>
            <person name="Shimura Y."/>
            <person name="Fujisawa T."/>
            <person name="Nakamura Y."/>
            <person name="Kawachi M."/>
        </authorList>
    </citation>
    <scope>NUCLEOTIDE SEQUENCE [LARGE SCALE GENOMIC DNA]</scope>
    <source>
        <strain evidence="3 4">NIES-2135</strain>
    </source>
</reference>
<accession>A0A1Z4JK69</accession>
<protein>
    <recommendedName>
        <fullName evidence="2">DUF4350 domain-containing protein</fullName>
    </recommendedName>
</protein>
<feature type="domain" description="DUF4350" evidence="2">
    <location>
        <begin position="38"/>
        <end position="189"/>
    </location>
</feature>
<dbReference type="InterPro" id="IPR025646">
    <property type="entry name" value="DUF4350"/>
</dbReference>
<dbReference type="EMBL" id="AP018203">
    <property type="protein sequence ID" value="BAY57110.1"/>
    <property type="molecule type" value="Genomic_DNA"/>
</dbReference>
<keyword evidence="1" id="KW-0472">Membrane</keyword>
<keyword evidence="1" id="KW-0812">Transmembrane</keyword>
<gene>
    <name evidence="3" type="ORF">NIES2135_39740</name>
</gene>
<keyword evidence="4" id="KW-1185">Reference proteome</keyword>
<evidence type="ECO:0000313" key="4">
    <source>
        <dbReference type="Proteomes" id="UP000217895"/>
    </source>
</evidence>
<feature type="transmembrane region" description="Helical" evidence="1">
    <location>
        <begin position="229"/>
        <end position="247"/>
    </location>
</feature>
<evidence type="ECO:0000313" key="3">
    <source>
        <dbReference type="EMBL" id="BAY57110.1"/>
    </source>
</evidence>
<proteinExistence type="predicted"/>
<organism evidence="3 4">
    <name type="scientific">Leptolyngbya boryana NIES-2135</name>
    <dbReference type="NCBI Taxonomy" id="1973484"/>
    <lineage>
        <taxon>Bacteria</taxon>
        <taxon>Bacillati</taxon>
        <taxon>Cyanobacteriota</taxon>
        <taxon>Cyanophyceae</taxon>
        <taxon>Leptolyngbyales</taxon>
        <taxon>Leptolyngbyaceae</taxon>
        <taxon>Leptolyngbya group</taxon>
        <taxon>Leptolyngbya</taxon>
    </lineage>
</organism>
<dbReference type="Pfam" id="PF14258">
    <property type="entry name" value="DUF4350"/>
    <property type="match status" value="1"/>
</dbReference>
<sequence length="359" mass="40724">MKKLDRRWVFGLIAVAVLIVLTLFVAPRSNRLMSGSTFSRSPDGYGAWYAYMQRQGTPVQRWRKSTSEVDRSITGTGNTMIQIDPTQSRANDVENWVERGNTWIILGRELPATEAGFSTQHQSDQGTVKIETSRRLLKSGAMEILGDRFGSIVWEVKKGKGRVIFVVTPFIAANAYQDEPGNFPFFAQLATRYGQKIWVDEYLHGYQDKSEESGADQARNWGDYLMRTPLAVVLLQTGVVILVLIWAKNRRFGQPQPLESPKTNDSQAYTQALAGVLYKARRSEFVVDVVGREERLQIQRSLGIGGALLDREALMSAWVEQTGRTASELEPLFANRRLSETELRKWLTQVREIKQHLPR</sequence>